<evidence type="ECO:0008006" key="3">
    <source>
        <dbReference type="Google" id="ProtNLM"/>
    </source>
</evidence>
<accession>J1IUV6</accession>
<comment type="caution">
    <text evidence="1">The sequence shown here is derived from an EMBL/GenBank/DDBJ whole genome shotgun (WGS) entry which is preliminary data.</text>
</comment>
<sequence length="283" mass="32645">MLYKISKIFFLILILTLVTKWDIRASDINKDTLKNKGAIQQTTKVNLDPYTLHKLNDLLKKRSKAPHYEKGKMIGLLSEAFLETPYQANMLHGSENTAEKLIINFRSLDCFTYLEYVEALRKSTSQTEFIKNIIRTRYINGHVSFLNRKHFFTDWAYRKYKLATDITSQISTHIISTEKYLNKKANGGNYLPGLPVVKRTISYIPSRFINEELIKHLKTGDFIGIYSNFPGLDVSHVGFFIMTDHGPVLRNASSRKENEKVIDSPFMDYATKIPGIIVLRVLQ</sequence>
<dbReference type="Proteomes" id="UP000008748">
    <property type="component" value="Unassembled WGS sequence"/>
</dbReference>
<keyword evidence="2" id="KW-1185">Reference proteome</keyword>
<dbReference type="Gene3D" id="2.30.260.10">
    <property type="entry name" value="putative xylanase like domain"/>
    <property type="match status" value="1"/>
</dbReference>
<proteinExistence type="predicted"/>
<dbReference type="AlphaFoldDB" id="J1IUV6"/>
<dbReference type="SUPFAM" id="SSF54001">
    <property type="entry name" value="Cysteine proteinases"/>
    <property type="match status" value="1"/>
</dbReference>
<dbReference type="RefSeq" id="WP_006590203.1">
    <property type="nucleotide sequence ID" value="NZ_JH725078.1"/>
</dbReference>
<name>J1IUV6_9HYPH</name>
<protein>
    <recommendedName>
        <fullName evidence="3">DUF1460 domain-containing protein</fullName>
    </recommendedName>
</protein>
<evidence type="ECO:0000313" key="1">
    <source>
        <dbReference type="EMBL" id="EJF74915.1"/>
    </source>
</evidence>
<dbReference type="Pfam" id="PF07313">
    <property type="entry name" value="AmiA-like"/>
    <property type="match status" value="1"/>
</dbReference>
<gene>
    <name evidence="1" type="ORF">ME7_01286</name>
</gene>
<dbReference type="InterPro" id="IPR010846">
    <property type="entry name" value="AmiA-like"/>
</dbReference>
<dbReference type="HOGENOM" id="CLU_065574_1_0_5"/>
<evidence type="ECO:0000313" key="2">
    <source>
        <dbReference type="Proteomes" id="UP000008748"/>
    </source>
</evidence>
<dbReference type="InterPro" id="IPR038765">
    <property type="entry name" value="Papain-like_cys_pep_sf"/>
</dbReference>
<organism evidence="1 2">
    <name type="scientific">Bartonella birtlesii LL-WM9</name>
    <dbReference type="NCBI Taxonomy" id="1094552"/>
    <lineage>
        <taxon>Bacteria</taxon>
        <taxon>Pseudomonadati</taxon>
        <taxon>Pseudomonadota</taxon>
        <taxon>Alphaproteobacteria</taxon>
        <taxon>Hyphomicrobiales</taxon>
        <taxon>Bartonellaceae</taxon>
        <taxon>Bartonella</taxon>
    </lineage>
</organism>
<reference evidence="1 2" key="1">
    <citation type="submission" date="2012-03" db="EMBL/GenBank/DDBJ databases">
        <title>The Genome Sequence of Bartonella birtlesii LL-WM9.</title>
        <authorList>
            <consortium name="The Broad Institute Genome Sequencing Platform"/>
            <consortium name="The Broad Institute Genome Sequencing Center for Infectious Disease"/>
            <person name="Feldgarden M."/>
            <person name="Kirby J."/>
            <person name="Kosoy M."/>
            <person name="Birtles R."/>
            <person name="Probert W.S."/>
            <person name="Chiaraviglio L."/>
            <person name="Young S.K."/>
            <person name="Zeng Q."/>
            <person name="Gargeya S."/>
            <person name="Fitzgerald M."/>
            <person name="Haas B."/>
            <person name="Abouelleil A."/>
            <person name="Alvarado L."/>
            <person name="Arachchi H.M."/>
            <person name="Berlin A."/>
            <person name="Chapman S.B."/>
            <person name="Gearin G."/>
            <person name="Goldberg J."/>
            <person name="Griggs A."/>
            <person name="Gujja S."/>
            <person name="Hansen M."/>
            <person name="Heiman D."/>
            <person name="Howarth C."/>
            <person name="Larimer J."/>
            <person name="Lui A."/>
            <person name="MacDonald P.J.P."/>
            <person name="McCowen C."/>
            <person name="Montmayeur A."/>
            <person name="Murphy C."/>
            <person name="Neiman D."/>
            <person name="Pearson M."/>
            <person name="Priest M."/>
            <person name="Roberts A."/>
            <person name="Saif S."/>
            <person name="Shea T."/>
            <person name="Sisk P."/>
            <person name="Stolte C."/>
            <person name="Sykes S."/>
            <person name="Wortman J."/>
            <person name="Nusbaum C."/>
            <person name="Birren B."/>
        </authorList>
    </citation>
    <scope>NUCLEOTIDE SEQUENCE [LARGE SCALE GENOMIC DNA]</scope>
    <source>
        <strain evidence="1 2">LL-WM9</strain>
    </source>
</reference>
<dbReference type="PATRIC" id="fig|1094552.3.peg.1438"/>
<dbReference type="EMBL" id="AIMC01000032">
    <property type="protein sequence ID" value="EJF74915.1"/>
    <property type="molecule type" value="Genomic_DNA"/>
</dbReference>
<dbReference type="Gene3D" id="1.10.3670.10">
    <property type="entry name" value="Putative xylanase like domain"/>
    <property type="match status" value="1"/>
</dbReference>